<evidence type="ECO:0000313" key="3">
    <source>
        <dbReference type="EMBL" id="OTF81665.1"/>
    </source>
</evidence>
<dbReference type="GO" id="GO:0042393">
    <property type="term" value="F:histone binding"/>
    <property type="evidence" value="ECO:0007669"/>
    <property type="project" value="TreeGrafter"/>
</dbReference>
<dbReference type="AlphaFoldDB" id="A0A1Y3BR85"/>
<evidence type="ECO:0000256" key="2">
    <source>
        <dbReference type="PROSITE-ProRule" id="PRU00459"/>
    </source>
</evidence>
<dbReference type="GO" id="GO:0005634">
    <property type="term" value="C:nucleus"/>
    <property type="evidence" value="ECO:0007669"/>
    <property type="project" value="InterPro"/>
</dbReference>
<dbReference type="PANTHER" id="PTHR12247:SF131">
    <property type="entry name" value="LD05287P"/>
    <property type="match status" value="1"/>
</dbReference>
<dbReference type="EMBL" id="MUJZ01012422">
    <property type="protein sequence ID" value="OTF81665.1"/>
    <property type="molecule type" value="Genomic_DNA"/>
</dbReference>
<evidence type="ECO:0000256" key="1">
    <source>
        <dbReference type="ARBA" id="ARBA00022737"/>
    </source>
</evidence>
<dbReference type="Proteomes" id="UP000194236">
    <property type="component" value="Unassembled WGS sequence"/>
</dbReference>
<feature type="repeat" description="MBT" evidence="2">
    <location>
        <begin position="153"/>
        <end position="234"/>
    </location>
</feature>
<comment type="caution">
    <text evidence="3">The sequence shown here is derived from an EMBL/GenBank/DDBJ whole genome shotgun (WGS) entry which is preliminary data.</text>
</comment>
<name>A0A1Y3BR85_EURMA</name>
<dbReference type="SUPFAM" id="SSF63748">
    <property type="entry name" value="Tudor/PWWP/MBT"/>
    <property type="match status" value="2"/>
</dbReference>
<gene>
    <name evidence="3" type="ORF">BLA29_005128</name>
</gene>
<keyword evidence="4" id="KW-1185">Reference proteome</keyword>
<dbReference type="PROSITE" id="PS51079">
    <property type="entry name" value="MBT"/>
    <property type="match status" value="2"/>
</dbReference>
<evidence type="ECO:0000313" key="4">
    <source>
        <dbReference type="Proteomes" id="UP000194236"/>
    </source>
</evidence>
<dbReference type="InterPro" id="IPR004092">
    <property type="entry name" value="Mbt"/>
</dbReference>
<accession>A0A1Y3BR85</accession>
<feature type="repeat" description="MBT" evidence="2">
    <location>
        <begin position="47"/>
        <end position="147"/>
    </location>
</feature>
<dbReference type="GO" id="GO:0045892">
    <property type="term" value="P:negative regulation of DNA-templated transcription"/>
    <property type="evidence" value="ECO:0007669"/>
    <property type="project" value="TreeGrafter"/>
</dbReference>
<dbReference type="InterPro" id="IPR050548">
    <property type="entry name" value="PcG_chromatin_remod_factors"/>
</dbReference>
<dbReference type="Gene3D" id="2.30.30.140">
    <property type="match status" value="2"/>
</dbReference>
<proteinExistence type="predicted"/>
<protein>
    <submittedName>
        <fullName evidence="3">Uncharacterized protein</fullName>
    </submittedName>
</protein>
<dbReference type="Pfam" id="PF02820">
    <property type="entry name" value="MBT"/>
    <property type="match status" value="2"/>
</dbReference>
<keyword evidence="1" id="KW-0677">Repeat</keyword>
<reference evidence="3 4" key="1">
    <citation type="submission" date="2017-03" db="EMBL/GenBank/DDBJ databases">
        <title>Genome Survey of Euroglyphus maynei.</title>
        <authorList>
            <person name="Arlian L.G."/>
            <person name="Morgan M.S."/>
            <person name="Rider S.D."/>
        </authorList>
    </citation>
    <scope>NUCLEOTIDE SEQUENCE [LARGE SCALE GENOMIC DNA]</scope>
    <source>
        <strain evidence="3">Arlian Lab</strain>
        <tissue evidence="3">Whole body</tissue>
    </source>
</reference>
<dbReference type="GO" id="GO:0003682">
    <property type="term" value="F:chromatin binding"/>
    <property type="evidence" value="ECO:0007669"/>
    <property type="project" value="TreeGrafter"/>
</dbReference>
<organism evidence="3 4">
    <name type="scientific">Euroglyphus maynei</name>
    <name type="common">Mayne's house dust mite</name>
    <dbReference type="NCBI Taxonomy" id="6958"/>
    <lineage>
        <taxon>Eukaryota</taxon>
        <taxon>Metazoa</taxon>
        <taxon>Ecdysozoa</taxon>
        <taxon>Arthropoda</taxon>
        <taxon>Chelicerata</taxon>
        <taxon>Arachnida</taxon>
        <taxon>Acari</taxon>
        <taxon>Acariformes</taxon>
        <taxon>Sarcoptiformes</taxon>
        <taxon>Astigmata</taxon>
        <taxon>Psoroptidia</taxon>
        <taxon>Analgoidea</taxon>
        <taxon>Pyroglyphidae</taxon>
        <taxon>Pyroglyphinae</taxon>
        <taxon>Euroglyphus</taxon>
    </lineage>
</organism>
<dbReference type="OrthoDB" id="8188861at2759"/>
<dbReference type="PANTHER" id="PTHR12247">
    <property type="entry name" value="POLYCOMB GROUP PROTEIN"/>
    <property type="match status" value="1"/>
</dbReference>
<dbReference type="SMART" id="SM00561">
    <property type="entry name" value="MBT"/>
    <property type="match status" value="2"/>
</dbReference>
<sequence length="234" mass="27498">MYKIYKNFDSHSLSKNIDHDEEKLVNSLRKSQQANNLFNDFEFPDGFEWEKYLRKYQLEPLPSEYFSPEQNYPTIQNGFKVGMKLEGIDPLHPSKFCVLTIVEIQGFRLRLHFDCYSGRFDFWTNADSKHIFPVGFCKKTRRKLEHPPGMNTFSWKQYLSTTNSIAAPEELFHINKILIDQSIMDKFSINDKLEAVDIANSALICVATIRDILNDQILIHFDGWDDSFDYWTSV</sequence>